<comment type="caution">
    <text evidence="2">The sequence shown here is derived from an EMBL/GenBank/DDBJ whole genome shotgun (WGS) entry which is preliminary data.</text>
</comment>
<gene>
    <name evidence="2" type="ORF">Pfra01_000164300</name>
</gene>
<evidence type="ECO:0000313" key="3">
    <source>
        <dbReference type="Proteomes" id="UP001165121"/>
    </source>
</evidence>
<organism evidence="2 3">
    <name type="scientific">Phytophthora fragariaefolia</name>
    <dbReference type="NCBI Taxonomy" id="1490495"/>
    <lineage>
        <taxon>Eukaryota</taxon>
        <taxon>Sar</taxon>
        <taxon>Stramenopiles</taxon>
        <taxon>Oomycota</taxon>
        <taxon>Peronosporomycetes</taxon>
        <taxon>Peronosporales</taxon>
        <taxon>Peronosporaceae</taxon>
        <taxon>Phytophthora</taxon>
    </lineage>
</organism>
<protein>
    <submittedName>
        <fullName evidence="2">Unnamed protein product</fullName>
    </submittedName>
</protein>
<dbReference type="OrthoDB" id="129764at2759"/>
<accession>A0A9W6TMS9</accession>
<dbReference type="EMBL" id="BSXT01000131">
    <property type="protein sequence ID" value="GMF18502.1"/>
    <property type="molecule type" value="Genomic_DNA"/>
</dbReference>
<evidence type="ECO:0000313" key="2">
    <source>
        <dbReference type="EMBL" id="GMF18502.1"/>
    </source>
</evidence>
<keyword evidence="3" id="KW-1185">Reference proteome</keyword>
<reference evidence="2" key="1">
    <citation type="submission" date="2023-04" db="EMBL/GenBank/DDBJ databases">
        <title>Phytophthora fragariaefolia NBRC 109709.</title>
        <authorList>
            <person name="Ichikawa N."/>
            <person name="Sato H."/>
            <person name="Tonouchi N."/>
        </authorList>
    </citation>
    <scope>NUCLEOTIDE SEQUENCE</scope>
    <source>
        <strain evidence="2">NBRC 109709</strain>
    </source>
</reference>
<dbReference type="PANTHER" id="PTHR34409">
    <property type="entry name" value="SET DOMAIN-CONTAINING PROTEIN"/>
    <property type="match status" value="1"/>
</dbReference>
<sequence length="166" mass="19004">MMQQLRIHRSCQLHVDINWAVATSKKPCATVGCKRARDDEAQDQAEVSFAKAKRLRAVKATTALKNKLAGLENAGSNLGSSPLEMLLLFREESERKSEARRIEEEARRRDEAAEKEARLQAEKVEAAERRRQEKVEAEERARRDKDDARARMQDMLVLISAIFKKE</sequence>
<proteinExistence type="predicted"/>
<feature type="region of interest" description="Disordered" evidence="1">
    <location>
        <begin position="92"/>
        <end position="148"/>
    </location>
</feature>
<dbReference type="PANTHER" id="PTHR34409:SF1">
    <property type="entry name" value="MYB-LIKE DOMAIN-CONTAINING PROTEIN"/>
    <property type="match status" value="1"/>
</dbReference>
<name>A0A9W6TMS9_9STRA</name>
<dbReference type="AlphaFoldDB" id="A0A9W6TMS9"/>
<dbReference type="Proteomes" id="UP001165121">
    <property type="component" value="Unassembled WGS sequence"/>
</dbReference>
<evidence type="ECO:0000256" key="1">
    <source>
        <dbReference type="SAM" id="MobiDB-lite"/>
    </source>
</evidence>